<feature type="compositionally biased region" description="Basic and acidic residues" evidence="1">
    <location>
        <begin position="1"/>
        <end position="10"/>
    </location>
</feature>
<keyword evidence="2" id="KW-0812">Transmembrane</keyword>
<dbReference type="Proteomes" id="UP000187283">
    <property type="component" value="Unassembled WGS sequence"/>
</dbReference>
<evidence type="ECO:0000256" key="2">
    <source>
        <dbReference type="SAM" id="Phobius"/>
    </source>
</evidence>
<sequence length="480" mass="55396">MNDFRFENENTPHSYRNPKGIDSTYQDELLPSNISNNTPKIRKSKKKSSESFSNIDYHPPPFDKNPPQNPFQFNNENINNASLYGSSAFHTNNDDILYVGMRRNDDLMLKQKNDYYNVSGTSTARTSLSLDSNSRYSFTNDEYSEFSETDSTSSRFTDFSNSIIRGAQKSFRNKNPPNVNNYPNSLFFKKENSRKSSIDLENDYFSNLNSVSDIDNPSIIGEETLLNYSYKNNNFHPPQEKSYSRIWFDSENSSSIDSDNDSIYKKLSTQKYFNNKNPQTSLPIDLNNFNIFNSNPSTRPTSRLSYSSQHFNPENRRSSTQSPNFVKNKKKHNSYNFDNYNYNSNLNKSSSSYTNPVNNYPPNYLENYNFSNSSRDPEHILNNYKKSSLVNKNLDFGYNNYTPNTNPVPEFRTSSNYKNSINFTPETYSENLSINTVKKSSDNVILFPTKGLMYYILFLSTGGITVLHPILSSICFDQLL</sequence>
<protein>
    <submittedName>
        <fullName evidence="3">Uncharacterized protein</fullName>
    </submittedName>
</protein>
<evidence type="ECO:0000313" key="4">
    <source>
        <dbReference type="Proteomes" id="UP000187283"/>
    </source>
</evidence>
<reference evidence="3 4" key="1">
    <citation type="submission" date="2017-01" db="EMBL/GenBank/DDBJ databases">
        <authorList>
            <person name="Mah S.A."/>
            <person name="Swanson W.J."/>
            <person name="Moy G.W."/>
            <person name="Vacquier V.D."/>
        </authorList>
    </citation>
    <scope>NUCLEOTIDE SEQUENCE [LARGE SCALE GENOMIC DNA]</scope>
    <source>
        <strain evidence="3 4">GSMNP</strain>
    </source>
</reference>
<proteinExistence type="predicted"/>
<comment type="caution">
    <text evidence="3">The sequence shown here is derived from an EMBL/GenBank/DDBJ whole genome shotgun (WGS) entry which is preliminary data.</text>
</comment>
<accession>A0A1R1WZY1</accession>
<dbReference type="EMBL" id="LSSN01005933">
    <property type="protein sequence ID" value="OMJ07929.1"/>
    <property type="molecule type" value="Genomic_DNA"/>
</dbReference>
<organism evidence="3 4">
    <name type="scientific">Smittium culicis</name>
    <dbReference type="NCBI Taxonomy" id="133412"/>
    <lineage>
        <taxon>Eukaryota</taxon>
        <taxon>Fungi</taxon>
        <taxon>Fungi incertae sedis</taxon>
        <taxon>Zoopagomycota</taxon>
        <taxon>Kickxellomycotina</taxon>
        <taxon>Harpellomycetes</taxon>
        <taxon>Harpellales</taxon>
        <taxon>Legeriomycetaceae</taxon>
        <taxon>Smittium</taxon>
    </lineage>
</organism>
<feature type="region of interest" description="Disordered" evidence="1">
    <location>
        <begin position="1"/>
        <end position="70"/>
    </location>
</feature>
<keyword evidence="4" id="KW-1185">Reference proteome</keyword>
<evidence type="ECO:0000313" key="3">
    <source>
        <dbReference type="EMBL" id="OMJ07929.1"/>
    </source>
</evidence>
<evidence type="ECO:0000256" key="1">
    <source>
        <dbReference type="SAM" id="MobiDB-lite"/>
    </source>
</evidence>
<feature type="compositionally biased region" description="Pro residues" evidence="1">
    <location>
        <begin position="58"/>
        <end position="69"/>
    </location>
</feature>
<keyword evidence="2" id="KW-0472">Membrane</keyword>
<name>A0A1R1WZY1_9FUNG</name>
<dbReference type="AlphaFoldDB" id="A0A1R1WZY1"/>
<feature type="compositionally biased region" description="Polar residues" evidence="1">
    <location>
        <begin position="293"/>
        <end position="325"/>
    </location>
</feature>
<dbReference type="OrthoDB" id="5658548at2759"/>
<keyword evidence="2" id="KW-1133">Transmembrane helix</keyword>
<feature type="region of interest" description="Disordered" evidence="1">
    <location>
        <begin position="293"/>
        <end position="333"/>
    </location>
</feature>
<gene>
    <name evidence="3" type="ORF">AYI70_g11881</name>
</gene>
<feature type="transmembrane region" description="Helical" evidence="2">
    <location>
        <begin position="452"/>
        <end position="476"/>
    </location>
</feature>